<reference evidence="7" key="1">
    <citation type="journal article" date="2022" name="IScience">
        <title>Evolution of zygomycete secretomes and the origins of terrestrial fungal ecologies.</title>
        <authorList>
            <person name="Chang Y."/>
            <person name="Wang Y."/>
            <person name="Mondo S."/>
            <person name="Ahrendt S."/>
            <person name="Andreopoulos W."/>
            <person name="Barry K."/>
            <person name="Beard J."/>
            <person name="Benny G.L."/>
            <person name="Blankenship S."/>
            <person name="Bonito G."/>
            <person name="Cuomo C."/>
            <person name="Desiro A."/>
            <person name="Gervers K.A."/>
            <person name="Hundley H."/>
            <person name="Kuo A."/>
            <person name="LaButti K."/>
            <person name="Lang B.F."/>
            <person name="Lipzen A."/>
            <person name="O'Donnell K."/>
            <person name="Pangilinan J."/>
            <person name="Reynolds N."/>
            <person name="Sandor L."/>
            <person name="Smith M.E."/>
            <person name="Tsang A."/>
            <person name="Grigoriev I.V."/>
            <person name="Stajich J.E."/>
            <person name="Spatafora J.W."/>
        </authorList>
    </citation>
    <scope>NUCLEOTIDE SEQUENCE</scope>
    <source>
        <strain evidence="7">RSA 2281</strain>
    </source>
</reference>
<dbReference type="SMART" id="SM00490">
    <property type="entry name" value="HELICc"/>
    <property type="match status" value="1"/>
</dbReference>
<sequence length="1277" mass="144059">MPKLNRLTIDSMAPTPSDLLSLSQQQSQPLDHLDMTDPPKRRRIDPFSVSDPNHHYRHQQQQTANNNNNNSNSNTNYARSPFASLPARLNYNRQQLYTSPLSQSQSQQSYYQQHQPQQQQQHNPHPLHRSQSLASLRSNRQEQQTSYPLTTTAPSRPLAPTLTPSLSMHTGADLYNQQQQQLRPQSHPISRHHYQQQQQQPSSAPPLSPAITPQQTINQVEKDHEDDDLILDEEMTNKNVCVGMIKTDIVTMRVLDLIKDEQFEPIHLESEGRRDSVNYSFTVTSRAVPRKFYGWVPFEDTKILGPLVDHGLIWWDAVIPRGKVNHARTPLYIIIYCRPIHVEVIAKTFEYHRSTLKEPPFFNPACRYKNPHTAQLQQQQQQENNQANQRLWSVGRPGGINGRGYSPAAASFDSQAATEQTRRDIAQLLDSIDDDETRRESRKRKKRREKLQKTGTRDNQIVLSDDDDDEKKVDKMENMKSSVDNMKIDGKEEEEEEEEEEDEEVGTQVDGLKVRLMPHQSRGVDWMIGREANETSCGGILADDMGLGKTIQTIGLIVSTMDTASKRPTLIITPLALIQQWATEIRTKTEKNKLSVLVYHGSNRSKDPSIFSQYDVVVTTYHVVASDTPNPSKRGRRRNNNNNNGGLDEEMMDVQTPGASEDGMTPSNSAPGSPNHRKQENDSHSLTKPGYGPLFQIEWYRVVLDEAQQIKNRNTRAALSCTELGAQKRWCLTGTPMQNHVDELYSLLRFLRIQPLCDYQTFKKTISVPIQAGQGQLAMERLKVVLMAVMLRRTKHILKSASEEEEQEENPAPTQETSIVSETTSTATTPDQQHASSSSSSSPGNNNDSTAITKENVQKETSEPGNHLSTELSLKLPPRNKRDVVLTFSNAERTFYDFLNNKTKSTVQRLMRAGKGERTYFNMLCMLLRLRQACDHPRLVLEAMGKDADALELATGNTNGNNTTSTSTSTTISSNHGMVLNSNGVGVRKEIREASEAAAQRTIMAKMAADLGWQGVGQVGQSVFDKDNASNSTGTGNGSNPVSLCELCGRTLKAKTYSGNGPSSYCSTCKGQIEFYTNKRQQQNGNNEDHNPHDKDDDSPLMTTSSKINKVLEILDETRLKYPREKTIIFSQFTSMLELIEEQLKRLGLKYCRYDGSMSNQVRERNLEALRSDNECTVMLISLKCGSLGLNLTAANHVILMDVWWNPAVEEQAIDRVHRIGQRLPVRVIRLVMDGTIEQKIIQLQQKKAYMVQSALGDGMLKNTKLSMAEIRTLFDI</sequence>
<dbReference type="GO" id="GO:0005524">
    <property type="term" value="F:ATP binding"/>
    <property type="evidence" value="ECO:0007669"/>
    <property type="project" value="UniProtKB-KW"/>
</dbReference>
<evidence type="ECO:0000313" key="7">
    <source>
        <dbReference type="EMBL" id="KAI9255699.1"/>
    </source>
</evidence>
<feature type="compositionally biased region" description="Acidic residues" evidence="4">
    <location>
        <begin position="491"/>
        <end position="505"/>
    </location>
</feature>
<feature type="compositionally biased region" description="Low complexity" evidence="4">
    <location>
        <begin position="98"/>
        <end position="124"/>
    </location>
</feature>
<evidence type="ECO:0000259" key="6">
    <source>
        <dbReference type="PROSITE" id="PS51194"/>
    </source>
</evidence>
<dbReference type="GO" id="GO:0008094">
    <property type="term" value="F:ATP-dependent activity, acting on DNA"/>
    <property type="evidence" value="ECO:0007669"/>
    <property type="project" value="TreeGrafter"/>
</dbReference>
<dbReference type="PROSITE" id="PS51194">
    <property type="entry name" value="HELICASE_CTER"/>
    <property type="match status" value="1"/>
</dbReference>
<dbReference type="InterPro" id="IPR027417">
    <property type="entry name" value="P-loop_NTPase"/>
</dbReference>
<organism evidence="7 8">
    <name type="scientific">Phascolomyces articulosus</name>
    <dbReference type="NCBI Taxonomy" id="60185"/>
    <lineage>
        <taxon>Eukaryota</taxon>
        <taxon>Fungi</taxon>
        <taxon>Fungi incertae sedis</taxon>
        <taxon>Mucoromycota</taxon>
        <taxon>Mucoromycotina</taxon>
        <taxon>Mucoromycetes</taxon>
        <taxon>Mucorales</taxon>
        <taxon>Lichtheimiaceae</taxon>
        <taxon>Phascolomyces</taxon>
    </lineage>
</organism>
<dbReference type="GO" id="GO:0016787">
    <property type="term" value="F:hydrolase activity"/>
    <property type="evidence" value="ECO:0007669"/>
    <property type="project" value="UniProtKB-KW"/>
</dbReference>
<evidence type="ECO:0000256" key="4">
    <source>
        <dbReference type="SAM" id="MobiDB-lite"/>
    </source>
</evidence>
<dbReference type="Gene3D" id="3.40.50.300">
    <property type="entry name" value="P-loop containing nucleotide triphosphate hydrolases"/>
    <property type="match status" value="1"/>
</dbReference>
<dbReference type="EMBL" id="JAIXMP010000022">
    <property type="protein sequence ID" value="KAI9255699.1"/>
    <property type="molecule type" value="Genomic_DNA"/>
</dbReference>
<evidence type="ECO:0000256" key="1">
    <source>
        <dbReference type="ARBA" id="ARBA00022741"/>
    </source>
</evidence>
<feature type="region of interest" description="Disordered" evidence="4">
    <location>
        <begin position="955"/>
        <end position="977"/>
    </location>
</feature>
<dbReference type="CDD" id="cd18793">
    <property type="entry name" value="SF2_C_SNF"/>
    <property type="match status" value="1"/>
</dbReference>
<dbReference type="InterPro" id="IPR038718">
    <property type="entry name" value="SNF2-like_sf"/>
</dbReference>
<accession>A0AAD5JVD3</accession>
<dbReference type="InterPro" id="IPR001650">
    <property type="entry name" value="Helicase_C-like"/>
</dbReference>
<feature type="region of interest" description="Disordered" evidence="4">
    <location>
        <begin position="856"/>
        <end position="875"/>
    </location>
</feature>
<feature type="compositionally biased region" description="Polar residues" evidence="4">
    <location>
        <begin position="818"/>
        <end position="835"/>
    </location>
</feature>
<feature type="compositionally biased region" description="Low complexity" evidence="4">
    <location>
        <begin position="955"/>
        <end position="975"/>
    </location>
</feature>
<evidence type="ECO:0000256" key="3">
    <source>
        <dbReference type="ARBA" id="ARBA00022840"/>
    </source>
</evidence>
<keyword evidence="1" id="KW-0547">Nucleotide-binding</keyword>
<feature type="compositionally biased region" description="Polar residues" evidence="4">
    <location>
        <begin position="863"/>
        <end position="872"/>
    </location>
</feature>
<feature type="region of interest" description="Disordered" evidence="4">
    <location>
        <begin position="800"/>
        <end position="850"/>
    </location>
</feature>
<dbReference type="InterPro" id="IPR014001">
    <property type="entry name" value="Helicase_ATP-bd"/>
</dbReference>
<feature type="domain" description="Helicase ATP-binding" evidence="5">
    <location>
        <begin position="530"/>
        <end position="754"/>
    </location>
</feature>
<feature type="compositionally biased region" description="Basic and acidic residues" evidence="4">
    <location>
        <begin position="1087"/>
        <end position="1098"/>
    </location>
</feature>
<protein>
    <submittedName>
        <fullName evidence="7">SNF2 family N-terminal domain-containing protein</fullName>
    </submittedName>
</protein>
<feature type="compositionally biased region" description="Low complexity" evidence="4">
    <location>
        <begin position="59"/>
        <end position="76"/>
    </location>
</feature>
<feature type="region of interest" description="Disordered" evidence="4">
    <location>
        <begin position="1"/>
        <end position="80"/>
    </location>
</feature>
<evidence type="ECO:0000313" key="8">
    <source>
        <dbReference type="Proteomes" id="UP001209540"/>
    </source>
</evidence>
<dbReference type="AlphaFoldDB" id="A0AAD5JVD3"/>
<keyword evidence="8" id="KW-1185">Reference proteome</keyword>
<name>A0AAD5JVD3_9FUNG</name>
<dbReference type="InterPro" id="IPR000330">
    <property type="entry name" value="SNF2_N"/>
</dbReference>
<dbReference type="SUPFAM" id="SSF52540">
    <property type="entry name" value="P-loop containing nucleoside triphosphate hydrolases"/>
    <property type="match status" value="2"/>
</dbReference>
<dbReference type="Pfam" id="PF00176">
    <property type="entry name" value="SNF2-rel_dom"/>
    <property type="match status" value="1"/>
</dbReference>
<comment type="caution">
    <text evidence="7">The sequence shown here is derived from an EMBL/GenBank/DDBJ whole genome shotgun (WGS) entry which is preliminary data.</text>
</comment>
<dbReference type="PANTHER" id="PTHR45626">
    <property type="entry name" value="TRANSCRIPTION TERMINATION FACTOR 2-RELATED"/>
    <property type="match status" value="1"/>
</dbReference>
<dbReference type="InterPro" id="IPR050628">
    <property type="entry name" value="SNF2_RAD54_helicase_TF"/>
</dbReference>
<dbReference type="Pfam" id="PF00271">
    <property type="entry name" value="Helicase_C"/>
    <property type="match status" value="1"/>
</dbReference>
<dbReference type="GO" id="GO:0006281">
    <property type="term" value="P:DNA repair"/>
    <property type="evidence" value="ECO:0007669"/>
    <property type="project" value="TreeGrafter"/>
</dbReference>
<dbReference type="PANTHER" id="PTHR45626:SF14">
    <property type="entry name" value="ATP-DEPENDENT DNA HELICASE (EUROFUNG)"/>
    <property type="match status" value="1"/>
</dbReference>
<gene>
    <name evidence="7" type="ORF">BDA99DRAFT_539843</name>
</gene>
<dbReference type="GO" id="GO:0005634">
    <property type="term" value="C:nucleus"/>
    <property type="evidence" value="ECO:0007669"/>
    <property type="project" value="TreeGrafter"/>
</dbReference>
<keyword evidence="3" id="KW-0067">ATP-binding</keyword>
<dbReference type="Gene3D" id="3.40.50.10810">
    <property type="entry name" value="Tandem AAA-ATPase domain"/>
    <property type="match status" value="2"/>
</dbReference>
<evidence type="ECO:0000259" key="5">
    <source>
        <dbReference type="PROSITE" id="PS51192"/>
    </source>
</evidence>
<feature type="region of interest" description="Disordered" evidence="4">
    <location>
        <begin position="1082"/>
        <end position="1103"/>
    </location>
</feature>
<evidence type="ECO:0000256" key="2">
    <source>
        <dbReference type="ARBA" id="ARBA00022801"/>
    </source>
</evidence>
<dbReference type="Proteomes" id="UP001209540">
    <property type="component" value="Unassembled WGS sequence"/>
</dbReference>
<feature type="domain" description="Helicase C-terminal" evidence="6">
    <location>
        <begin position="1107"/>
        <end position="1260"/>
    </location>
</feature>
<keyword evidence="2" id="KW-0378">Hydrolase</keyword>
<feature type="compositionally biased region" description="Basic residues" evidence="4">
    <location>
        <begin position="440"/>
        <end position="450"/>
    </location>
</feature>
<feature type="region of interest" description="Disordered" evidence="4">
    <location>
        <begin position="625"/>
        <end position="688"/>
    </location>
</feature>
<feature type="region of interest" description="Disordered" evidence="4">
    <location>
        <begin position="98"/>
        <end position="211"/>
    </location>
</feature>
<dbReference type="SMART" id="SM00487">
    <property type="entry name" value="DEXDc"/>
    <property type="match status" value="1"/>
</dbReference>
<feature type="compositionally biased region" description="Low complexity" evidence="4">
    <location>
        <begin position="16"/>
        <end position="30"/>
    </location>
</feature>
<dbReference type="InterPro" id="IPR049730">
    <property type="entry name" value="SNF2/RAD54-like_C"/>
</dbReference>
<dbReference type="PROSITE" id="PS51192">
    <property type="entry name" value="HELICASE_ATP_BIND_1"/>
    <property type="match status" value="1"/>
</dbReference>
<feature type="region of interest" description="Disordered" evidence="4">
    <location>
        <begin position="392"/>
        <end position="508"/>
    </location>
</feature>
<feature type="compositionally biased region" description="Polar residues" evidence="4">
    <location>
        <begin position="129"/>
        <end position="154"/>
    </location>
</feature>
<reference evidence="7" key="2">
    <citation type="submission" date="2023-02" db="EMBL/GenBank/DDBJ databases">
        <authorList>
            <consortium name="DOE Joint Genome Institute"/>
            <person name="Mondo S.J."/>
            <person name="Chang Y."/>
            <person name="Wang Y."/>
            <person name="Ahrendt S."/>
            <person name="Andreopoulos W."/>
            <person name="Barry K."/>
            <person name="Beard J."/>
            <person name="Benny G.L."/>
            <person name="Blankenship S."/>
            <person name="Bonito G."/>
            <person name="Cuomo C."/>
            <person name="Desiro A."/>
            <person name="Gervers K.A."/>
            <person name="Hundley H."/>
            <person name="Kuo A."/>
            <person name="LaButti K."/>
            <person name="Lang B.F."/>
            <person name="Lipzen A."/>
            <person name="O'Donnell K."/>
            <person name="Pangilinan J."/>
            <person name="Reynolds N."/>
            <person name="Sandor L."/>
            <person name="Smith M.W."/>
            <person name="Tsang A."/>
            <person name="Grigoriev I.V."/>
            <person name="Stajich J.E."/>
            <person name="Spatafora J.W."/>
        </authorList>
    </citation>
    <scope>NUCLEOTIDE SEQUENCE</scope>
    <source>
        <strain evidence="7">RSA 2281</strain>
    </source>
</reference>
<dbReference type="CDD" id="cd18008">
    <property type="entry name" value="DEXDc_SHPRH-like"/>
    <property type="match status" value="1"/>
</dbReference>
<proteinExistence type="predicted"/>